<keyword evidence="6" id="KW-0539">Nucleus</keyword>
<dbReference type="PRINTS" id="PR00367">
    <property type="entry name" value="ETHRSPELEMNT"/>
</dbReference>
<dbReference type="PROSITE" id="PS51032">
    <property type="entry name" value="AP2_ERF"/>
    <property type="match status" value="1"/>
</dbReference>
<feature type="domain" description="AP2/ERF" evidence="9">
    <location>
        <begin position="23"/>
        <end position="82"/>
    </location>
</feature>
<dbReference type="EMBL" id="CP136892">
    <property type="protein sequence ID" value="WOL01129.1"/>
    <property type="molecule type" value="Genomic_DNA"/>
</dbReference>
<keyword evidence="5" id="KW-0804">Transcription</keyword>
<dbReference type="SUPFAM" id="SSF54171">
    <property type="entry name" value="DNA-binding domain"/>
    <property type="match status" value="1"/>
</dbReference>
<evidence type="ECO:0000256" key="3">
    <source>
        <dbReference type="ARBA" id="ARBA00023125"/>
    </source>
</evidence>
<dbReference type="PANTHER" id="PTHR31985:SF231">
    <property type="entry name" value="ETHYLENE-RESPONSIVE TRANSCRIPTION FACTOR ERF014"/>
    <property type="match status" value="1"/>
</dbReference>
<evidence type="ECO:0000259" key="9">
    <source>
        <dbReference type="PROSITE" id="PS51032"/>
    </source>
</evidence>
<evidence type="ECO:0000256" key="2">
    <source>
        <dbReference type="ARBA" id="ARBA00023015"/>
    </source>
</evidence>
<keyword evidence="2" id="KW-0805">Transcription regulation</keyword>
<gene>
    <name evidence="10" type="ORF">Cni_G09843</name>
</gene>
<dbReference type="Proteomes" id="UP001327560">
    <property type="component" value="Chromosome 3"/>
</dbReference>
<dbReference type="Gene3D" id="3.30.730.10">
    <property type="entry name" value="AP2/ERF domain"/>
    <property type="match status" value="1"/>
</dbReference>
<evidence type="ECO:0000256" key="1">
    <source>
        <dbReference type="ARBA" id="ARBA00004123"/>
    </source>
</evidence>
<comment type="subcellular location">
    <subcellularLocation>
        <location evidence="1">Nucleus</location>
    </subcellularLocation>
</comment>
<keyword evidence="4" id="KW-0010">Activator</keyword>
<dbReference type="InterPro" id="IPR036955">
    <property type="entry name" value="AP2/ERF_dom_sf"/>
</dbReference>
<reference evidence="10 11" key="1">
    <citation type="submission" date="2023-10" db="EMBL/GenBank/DDBJ databases">
        <title>Chromosome-scale genome assembly provides insights into flower coloration mechanisms of Canna indica.</title>
        <authorList>
            <person name="Li C."/>
        </authorList>
    </citation>
    <scope>NUCLEOTIDE SEQUENCE [LARGE SCALE GENOMIC DNA]</scope>
    <source>
        <tissue evidence="10">Flower</tissue>
    </source>
</reference>
<evidence type="ECO:0000313" key="10">
    <source>
        <dbReference type="EMBL" id="WOL01129.1"/>
    </source>
</evidence>
<feature type="region of interest" description="Disordered" evidence="8">
    <location>
        <begin position="117"/>
        <end position="146"/>
    </location>
</feature>
<feature type="compositionally biased region" description="Low complexity" evidence="8">
    <location>
        <begin position="9"/>
        <end position="20"/>
    </location>
</feature>
<evidence type="ECO:0000313" key="11">
    <source>
        <dbReference type="Proteomes" id="UP001327560"/>
    </source>
</evidence>
<keyword evidence="3" id="KW-0238">DNA-binding</keyword>
<dbReference type="GO" id="GO:0005634">
    <property type="term" value="C:nucleus"/>
    <property type="evidence" value="ECO:0007669"/>
    <property type="project" value="UniProtKB-SubCell"/>
</dbReference>
<dbReference type="GO" id="GO:0000976">
    <property type="term" value="F:transcription cis-regulatory region binding"/>
    <property type="evidence" value="ECO:0007669"/>
    <property type="project" value="UniProtKB-ARBA"/>
</dbReference>
<protein>
    <recommendedName>
        <fullName evidence="9">AP2/ERF domain-containing protein</fullName>
    </recommendedName>
</protein>
<feature type="region of interest" description="Disordered" evidence="8">
    <location>
        <begin position="1"/>
        <end position="29"/>
    </location>
</feature>
<dbReference type="FunFam" id="3.30.730.10:FF:000006">
    <property type="entry name" value="ethylene-responsive transcription factor ERF014-like"/>
    <property type="match status" value="1"/>
</dbReference>
<dbReference type="GO" id="GO:0003700">
    <property type="term" value="F:DNA-binding transcription factor activity"/>
    <property type="evidence" value="ECO:0007669"/>
    <property type="project" value="InterPro"/>
</dbReference>
<accession>A0AAQ3K4R7</accession>
<dbReference type="InterPro" id="IPR001471">
    <property type="entry name" value="AP2/ERF_dom"/>
</dbReference>
<evidence type="ECO:0000256" key="8">
    <source>
        <dbReference type="SAM" id="MobiDB-lite"/>
    </source>
</evidence>
<name>A0AAQ3K4R7_9LILI</name>
<organism evidence="10 11">
    <name type="scientific">Canna indica</name>
    <name type="common">Indian-shot</name>
    <dbReference type="NCBI Taxonomy" id="4628"/>
    <lineage>
        <taxon>Eukaryota</taxon>
        <taxon>Viridiplantae</taxon>
        <taxon>Streptophyta</taxon>
        <taxon>Embryophyta</taxon>
        <taxon>Tracheophyta</taxon>
        <taxon>Spermatophyta</taxon>
        <taxon>Magnoliopsida</taxon>
        <taxon>Liliopsida</taxon>
        <taxon>Zingiberales</taxon>
        <taxon>Cannaceae</taxon>
        <taxon>Canna</taxon>
    </lineage>
</organism>
<dbReference type="Pfam" id="PF00847">
    <property type="entry name" value="AP2"/>
    <property type="match status" value="1"/>
</dbReference>
<evidence type="ECO:0000256" key="5">
    <source>
        <dbReference type="ARBA" id="ARBA00023163"/>
    </source>
</evidence>
<keyword evidence="11" id="KW-1185">Reference proteome</keyword>
<proteinExistence type="inferred from homology"/>
<dbReference type="AlphaFoldDB" id="A0AAQ3K4R7"/>
<dbReference type="CDD" id="cd00018">
    <property type="entry name" value="AP2"/>
    <property type="match status" value="1"/>
</dbReference>
<evidence type="ECO:0000256" key="7">
    <source>
        <dbReference type="ARBA" id="ARBA00024343"/>
    </source>
</evidence>
<dbReference type="SMART" id="SM00380">
    <property type="entry name" value="AP2"/>
    <property type="match status" value="1"/>
</dbReference>
<evidence type="ECO:0000256" key="6">
    <source>
        <dbReference type="ARBA" id="ARBA00023242"/>
    </source>
</evidence>
<dbReference type="InterPro" id="IPR051032">
    <property type="entry name" value="AP2/ERF_TF_ERF_subfamily"/>
</dbReference>
<dbReference type="InterPro" id="IPR016177">
    <property type="entry name" value="DNA-bd_dom_sf"/>
</dbReference>
<comment type="similarity">
    <text evidence="7">Belongs to the AP2/ERF transcription factor family. ERF subfamily.</text>
</comment>
<evidence type="ECO:0000256" key="4">
    <source>
        <dbReference type="ARBA" id="ARBA00023159"/>
    </source>
</evidence>
<sequence length="194" mass="20835">MGKSCRVQSSSSNPSLGSNGKKQYKGVRRRSWGSWVSEIRAPLQKTRIWLGSYSTPEAAARAYDAALLCIKGSSAAASLNFPASLPHHLPAITMSPKSIQQAAAAAAANSPVASPTTCTLSMSPSPSPSLDANEDHLSTMTSSSTSTLSEKIDEAWSDIGAFQLPKFMDQMINPLVSSWEEFEEMGDINLWSFF</sequence>
<dbReference type="PANTHER" id="PTHR31985">
    <property type="entry name" value="ETHYLENE-RESPONSIVE TRANSCRIPTION FACTOR ERF042-RELATED"/>
    <property type="match status" value="1"/>
</dbReference>